<evidence type="ECO:0000313" key="1">
    <source>
        <dbReference type="EMBL" id="RRT77306.1"/>
    </source>
</evidence>
<proteinExistence type="predicted"/>
<organism evidence="1 2">
    <name type="scientific">Ensete ventricosum</name>
    <name type="common">Abyssinian banana</name>
    <name type="synonym">Musa ensete</name>
    <dbReference type="NCBI Taxonomy" id="4639"/>
    <lineage>
        <taxon>Eukaryota</taxon>
        <taxon>Viridiplantae</taxon>
        <taxon>Streptophyta</taxon>
        <taxon>Embryophyta</taxon>
        <taxon>Tracheophyta</taxon>
        <taxon>Spermatophyta</taxon>
        <taxon>Magnoliopsida</taxon>
        <taxon>Liliopsida</taxon>
        <taxon>Zingiberales</taxon>
        <taxon>Musaceae</taxon>
        <taxon>Ensete</taxon>
    </lineage>
</organism>
<sequence length="148" mass="16771">MVMEMLTTRRGSWFRRATGSDEEEEVGARQAAGSGEGWLRLRWLQREEDEEGTVGGDYGSKGATTTAIEAQMCCGSRKRRWCYYAPTGKKKELAAAAKQRRRSAGDCEKEVVAVDCSGCSGRWQGWPAVMKRRNYGGRRRKKQPRERK</sequence>
<comment type="caution">
    <text evidence="1">The sequence shown here is derived from an EMBL/GenBank/DDBJ whole genome shotgun (WGS) entry which is preliminary data.</text>
</comment>
<gene>
    <name evidence="1" type="ORF">B296_00001949</name>
</gene>
<evidence type="ECO:0000313" key="2">
    <source>
        <dbReference type="Proteomes" id="UP000287651"/>
    </source>
</evidence>
<name>A0A427AMA5_ENSVE</name>
<accession>A0A427AMA5</accession>
<reference evidence="1 2" key="1">
    <citation type="journal article" date="2014" name="Agronomy (Basel)">
        <title>A Draft Genome Sequence for Ensete ventricosum, the Drought-Tolerant Tree Against Hunger.</title>
        <authorList>
            <person name="Harrison J."/>
            <person name="Moore K.A."/>
            <person name="Paszkiewicz K."/>
            <person name="Jones T."/>
            <person name="Grant M."/>
            <person name="Ambacheew D."/>
            <person name="Muzemil S."/>
            <person name="Studholme D.J."/>
        </authorList>
    </citation>
    <scope>NUCLEOTIDE SEQUENCE [LARGE SCALE GENOMIC DNA]</scope>
</reference>
<protein>
    <submittedName>
        <fullName evidence="1">Uncharacterized protein</fullName>
    </submittedName>
</protein>
<dbReference type="AlphaFoldDB" id="A0A427AMA5"/>
<dbReference type="Proteomes" id="UP000287651">
    <property type="component" value="Unassembled WGS sequence"/>
</dbReference>
<dbReference type="EMBL" id="AMZH03001965">
    <property type="protein sequence ID" value="RRT77306.1"/>
    <property type="molecule type" value="Genomic_DNA"/>
</dbReference>